<reference evidence="2" key="1">
    <citation type="journal article" date="2019" name="Int. J. Syst. Evol. Microbiol.">
        <title>The Global Catalogue of Microorganisms (GCM) 10K type strain sequencing project: providing services to taxonomists for standard genome sequencing and annotation.</title>
        <authorList>
            <consortium name="The Broad Institute Genomics Platform"/>
            <consortium name="The Broad Institute Genome Sequencing Center for Infectious Disease"/>
            <person name="Wu L."/>
            <person name="Ma J."/>
        </authorList>
    </citation>
    <scope>NUCLEOTIDE SEQUENCE [LARGE SCALE GENOMIC DNA]</scope>
    <source>
        <strain evidence="2">CCM 8937</strain>
    </source>
</reference>
<dbReference type="RefSeq" id="WP_125649461.1">
    <property type="nucleotide sequence ID" value="NZ_JBHTOH010000036.1"/>
</dbReference>
<dbReference type="NCBIfam" id="TIGR01655">
    <property type="entry name" value="yxeA_fam"/>
    <property type="match status" value="1"/>
</dbReference>
<dbReference type="Gene3D" id="2.40.50.480">
    <property type="match status" value="1"/>
</dbReference>
<dbReference type="Proteomes" id="UP001597191">
    <property type="component" value="Unassembled WGS sequence"/>
</dbReference>
<accession>A0ABW4BMK2</accession>
<evidence type="ECO:0000313" key="1">
    <source>
        <dbReference type="EMBL" id="MFD1411154.1"/>
    </source>
</evidence>
<sequence>MKKILAVIAVLVVSLIGYCGFKYYQQTYLGTEAYAIVPAQVPVKEIAKNLAGEPESNHYAYHYKIAVVTKSGQKMIRTFEISGRHPQPLPANSFIKLKASTLRVVVGPQTISENEVPVNVLPKLYDPSPKSE</sequence>
<proteinExistence type="predicted"/>
<dbReference type="SUPFAM" id="SSF159121">
    <property type="entry name" value="BC4932-like"/>
    <property type="match status" value="1"/>
</dbReference>
<dbReference type="Pfam" id="PF06486">
    <property type="entry name" value="DUF1093"/>
    <property type="match status" value="1"/>
</dbReference>
<dbReference type="EMBL" id="JBHTOH010000036">
    <property type="protein sequence ID" value="MFD1411154.1"/>
    <property type="molecule type" value="Genomic_DNA"/>
</dbReference>
<protein>
    <submittedName>
        <fullName evidence="1">YxeA family protein</fullName>
    </submittedName>
</protein>
<comment type="caution">
    <text evidence="1">The sequence shown here is derived from an EMBL/GenBank/DDBJ whole genome shotgun (WGS) entry which is preliminary data.</text>
</comment>
<keyword evidence="2" id="KW-1185">Reference proteome</keyword>
<dbReference type="InterPro" id="IPR006542">
    <property type="entry name" value="DUF1093"/>
</dbReference>
<gene>
    <name evidence="1" type="ORF">ACFQ4R_06005</name>
</gene>
<dbReference type="InterPro" id="IPR036166">
    <property type="entry name" value="YxeA-like_sf"/>
</dbReference>
<organism evidence="1 2">
    <name type="scientific">Lapidilactobacillus gannanensis</name>
    <dbReference type="NCBI Taxonomy" id="2486002"/>
    <lineage>
        <taxon>Bacteria</taxon>
        <taxon>Bacillati</taxon>
        <taxon>Bacillota</taxon>
        <taxon>Bacilli</taxon>
        <taxon>Lactobacillales</taxon>
        <taxon>Lactobacillaceae</taxon>
        <taxon>Lapidilactobacillus</taxon>
    </lineage>
</organism>
<evidence type="ECO:0000313" key="2">
    <source>
        <dbReference type="Proteomes" id="UP001597191"/>
    </source>
</evidence>
<name>A0ABW4BMK2_9LACO</name>